<name>A0A835FJI2_9POAL</name>
<protein>
    <submittedName>
        <fullName evidence="2">Uncharacterized protein</fullName>
    </submittedName>
</protein>
<keyword evidence="3" id="KW-1185">Reference proteome</keyword>
<dbReference type="EMBL" id="JACEFO010000732">
    <property type="protein sequence ID" value="KAF8758251.1"/>
    <property type="molecule type" value="Genomic_DNA"/>
</dbReference>
<sequence>MANFPLDPLPHVPGGFEVVLRDPNAPTVCLYAYIGGVMDSYNEDLAMAFLLPPVAKKDFQELSETLKSFFRNLGVRLAEHDEGIHIRKHDMNRERKYVLVPGDEDLFPPADGGVPHPIPPPPPRWMGMDGPNLNGDDSVGNSVSHSAHGPSGGGDVNMSDADNPEVAAQDAGDVNMPDPVVSLGNIVQGEEVLTDSSMIVPTIPPGFEQNVVVVKVNNLILSFTYLPRSIFSPSLLHIKYLLFNLDTLIACFIADHGILLYLASITYNPNEQAERELGFIGLEGEPYSESEEEDEEVVLILSLPPSSTSATA</sequence>
<evidence type="ECO:0000256" key="1">
    <source>
        <dbReference type="SAM" id="MobiDB-lite"/>
    </source>
</evidence>
<dbReference type="AlphaFoldDB" id="A0A835FJI2"/>
<dbReference type="OrthoDB" id="696643at2759"/>
<reference evidence="2" key="1">
    <citation type="submission" date="2020-07" db="EMBL/GenBank/DDBJ databases">
        <title>Genome sequence and genetic diversity analysis of an under-domesticated orphan crop, white fonio (Digitaria exilis).</title>
        <authorList>
            <person name="Bennetzen J.L."/>
            <person name="Chen S."/>
            <person name="Ma X."/>
            <person name="Wang X."/>
            <person name="Yssel A.E.J."/>
            <person name="Chaluvadi S.R."/>
            <person name="Johnson M."/>
            <person name="Gangashetty P."/>
            <person name="Hamidou F."/>
            <person name="Sanogo M.D."/>
            <person name="Zwaenepoel A."/>
            <person name="Wallace J."/>
            <person name="Van De Peer Y."/>
            <person name="Van Deynze A."/>
        </authorList>
    </citation>
    <scope>NUCLEOTIDE SEQUENCE</scope>
    <source>
        <tissue evidence="2">Leaves</tissue>
    </source>
</reference>
<proteinExistence type="predicted"/>
<comment type="caution">
    <text evidence="2">The sequence shown here is derived from an EMBL/GenBank/DDBJ whole genome shotgun (WGS) entry which is preliminary data.</text>
</comment>
<gene>
    <name evidence="2" type="ORF">HU200_010620</name>
</gene>
<dbReference type="Proteomes" id="UP000636709">
    <property type="component" value="Unassembled WGS sequence"/>
</dbReference>
<evidence type="ECO:0000313" key="3">
    <source>
        <dbReference type="Proteomes" id="UP000636709"/>
    </source>
</evidence>
<organism evidence="2 3">
    <name type="scientific">Digitaria exilis</name>
    <dbReference type="NCBI Taxonomy" id="1010633"/>
    <lineage>
        <taxon>Eukaryota</taxon>
        <taxon>Viridiplantae</taxon>
        <taxon>Streptophyta</taxon>
        <taxon>Embryophyta</taxon>
        <taxon>Tracheophyta</taxon>
        <taxon>Spermatophyta</taxon>
        <taxon>Magnoliopsida</taxon>
        <taxon>Liliopsida</taxon>
        <taxon>Poales</taxon>
        <taxon>Poaceae</taxon>
        <taxon>PACMAD clade</taxon>
        <taxon>Panicoideae</taxon>
        <taxon>Panicodae</taxon>
        <taxon>Paniceae</taxon>
        <taxon>Anthephorinae</taxon>
        <taxon>Digitaria</taxon>
    </lineage>
</organism>
<evidence type="ECO:0000313" key="2">
    <source>
        <dbReference type="EMBL" id="KAF8758251.1"/>
    </source>
</evidence>
<feature type="region of interest" description="Disordered" evidence="1">
    <location>
        <begin position="127"/>
        <end position="163"/>
    </location>
</feature>
<accession>A0A835FJI2</accession>